<dbReference type="SUPFAM" id="SSF81296">
    <property type="entry name" value="E set domains"/>
    <property type="match status" value="1"/>
</dbReference>
<dbReference type="Gene3D" id="2.70.50.50">
    <property type="entry name" value="chitin-binding protein cbp21"/>
    <property type="match status" value="1"/>
</dbReference>
<dbReference type="Pfam" id="PF03067">
    <property type="entry name" value="LPMO_10"/>
    <property type="match status" value="1"/>
</dbReference>
<evidence type="ECO:0000256" key="1">
    <source>
        <dbReference type="ARBA" id="ARBA00022729"/>
    </source>
</evidence>
<reference evidence="5 6" key="1">
    <citation type="submission" date="2017-09" db="EMBL/GenBank/DDBJ databases">
        <authorList>
            <person name="Ehlers B."/>
            <person name="Leendertz F.H."/>
        </authorList>
    </citation>
    <scope>NUCLEOTIDE SEQUENCE [LARGE SCALE GENOMIC DNA]</scope>
    <source>
        <strain evidence="5 6">CGMCC 4.7095</strain>
    </source>
</reference>
<evidence type="ECO:0000256" key="3">
    <source>
        <dbReference type="SAM" id="SignalP"/>
    </source>
</evidence>
<evidence type="ECO:0000313" key="5">
    <source>
        <dbReference type="EMBL" id="SOD63886.1"/>
    </source>
</evidence>
<dbReference type="PANTHER" id="PTHR34823:SF1">
    <property type="entry name" value="CHITIN-BINDING TYPE-4 DOMAIN-CONTAINING PROTEIN"/>
    <property type="match status" value="1"/>
</dbReference>
<feature type="compositionally biased region" description="Basic and acidic residues" evidence="2">
    <location>
        <begin position="263"/>
        <end position="275"/>
    </location>
</feature>
<dbReference type="InterPro" id="IPR014756">
    <property type="entry name" value="Ig_E-set"/>
</dbReference>
<organism evidence="5 6">
    <name type="scientific">Streptomyces zhaozhouensis</name>
    <dbReference type="NCBI Taxonomy" id="1300267"/>
    <lineage>
        <taxon>Bacteria</taxon>
        <taxon>Bacillati</taxon>
        <taxon>Actinomycetota</taxon>
        <taxon>Actinomycetes</taxon>
        <taxon>Kitasatosporales</taxon>
        <taxon>Streptomycetaceae</taxon>
        <taxon>Streptomyces</taxon>
    </lineage>
</organism>
<dbReference type="PANTHER" id="PTHR34823">
    <property type="entry name" value="GLCNAC-BINDING PROTEIN A"/>
    <property type="match status" value="1"/>
</dbReference>
<feature type="region of interest" description="Disordered" evidence="2">
    <location>
        <begin position="260"/>
        <end position="281"/>
    </location>
</feature>
<dbReference type="CDD" id="cd21177">
    <property type="entry name" value="LPMO_AA10"/>
    <property type="match status" value="1"/>
</dbReference>
<gene>
    <name evidence="5" type="ORF">SAMN06297387_11345</name>
</gene>
<dbReference type="Proteomes" id="UP000219072">
    <property type="component" value="Unassembled WGS sequence"/>
</dbReference>
<dbReference type="AlphaFoldDB" id="A0A286DYZ8"/>
<evidence type="ECO:0000313" key="6">
    <source>
        <dbReference type="Proteomes" id="UP000219072"/>
    </source>
</evidence>
<dbReference type="EMBL" id="OCNE01000013">
    <property type="protein sequence ID" value="SOD63886.1"/>
    <property type="molecule type" value="Genomic_DNA"/>
</dbReference>
<protein>
    <submittedName>
        <fullName evidence="5">Predicted carbohydrate-binding protein, contains CBM5 and CBM33 domains</fullName>
    </submittedName>
</protein>
<name>A0A286DYZ8_9ACTN</name>
<keyword evidence="6" id="KW-1185">Reference proteome</keyword>
<feature type="signal peptide" evidence="3">
    <location>
        <begin position="1"/>
        <end position="25"/>
    </location>
</feature>
<dbReference type="RefSeq" id="WP_097232341.1">
    <property type="nucleotide sequence ID" value="NZ_OCNE01000013.1"/>
</dbReference>
<accession>A0A286DYZ8</accession>
<proteinExistence type="predicted"/>
<dbReference type="InterPro" id="IPR004302">
    <property type="entry name" value="Cellulose/chitin-bd_N"/>
</dbReference>
<keyword evidence="1 3" id="KW-0732">Signal</keyword>
<dbReference type="InterPro" id="IPR051024">
    <property type="entry name" value="GlcNAc_Chitin_IntDeg"/>
</dbReference>
<dbReference type="OrthoDB" id="5179374at2"/>
<evidence type="ECO:0000259" key="4">
    <source>
        <dbReference type="Pfam" id="PF03067"/>
    </source>
</evidence>
<evidence type="ECO:0000256" key="2">
    <source>
        <dbReference type="SAM" id="MobiDB-lite"/>
    </source>
</evidence>
<feature type="chain" id="PRO_5038368663" evidence="3">
    <location>
        <begin position="26"/>
        <end position="299"/>
    </location>
</feature>
<sequence length="299" mass="31531">MSDQRKRGLRGIGLLTAAATLPALTAVVFTGGGAAAHGAPMDPGSRTYLCWKYSVGETGAVEPTNPACAAALEASGANGFYNWFAVLRSDGAGRTEGFIPDGQLCSGGATVYDFSGFDIPSEEWPTTHLTSGADWEFTYNPWAHHPGTFHQYVTVDGWDPNAPLGWDDLEDEPFHSETDPPYRGGVGDAESEYYWNAQLPEGKEGRHIIYTVWERSDSEETFYGCSDVVFDGGNGEVTVPGGDTAATPEAMTEFTAPVGAREPGAHDAHAGHDAHASASRATGGSALAVLQKVLPDTAG</sequence>
<feature type="domain" description="Chitin-binding type-4" evidence="4">
    <location>
        <begin position="37"/>
        <end position="228"/>
    </location>
</feature>